<feature type="region of interest" description="Disordered" evidence="10">
    <location>
        <begin position="861"/>
        <end position="881"/>
    </location>
</feature>
<dbReference type="EMBL" id="CAJNOR010001033">
    <property type="protein sequence ID" value="CAF1060976.1"/>
    <property type="molecule type" value="Genomic_DNA"/>
</dbReference>
<dbReference type="Pfam" id="PF12937">
    <property type="entry name" value="F-box-like"/>
    <property type="match status" value="1"/>
</dbReference>
<evidence type="ECO:0000259" key="12">
    <source>
        <dbReference type="PROSITE" id="PS50181"/>
    </source>
</evidence>
<dbReference type="InterPro" id="IPR011011">
    <property type="entry name" value="Znf_FYVE_PHD"/>
</dbReference>
<keyword evidence="2" id="KW-0479">Metal-binding</keyword>
<accession>A0A814L6Q9</accession>
<dbReference type="InterPro" id="IPR019786">
    <property type="entry name" value="Zinc_finger_PHD-type_CS"/>
</dbReference>
<evidence type="ECO:0000256" key="7">
    <source>
        <dbReference type="ARBA" id="ARBA00023163"/>
    </source>
</evidence>
<dbReference type="InterPro" id="IPR009072">
    <property type="entry name" value="Histone-fold"/>
</dbReference>
<dbReference type="GO" id="GO:0002039">
    <property type="term" value="F:p53 binding"/>
    <property type="evidence" value="ECO:0007669"/>
    <property type="project" value="TreeGrafter"/>
</dbReference>
<feature type="compositionally biased region" description="Polar residues" evidence="10">
    <location>
        <begin position="1282"/>
        <end position="1293"/>
    </location>
</feature>
<protein>
    <submittedName>
        <fullName evidence="13">Uncharacterized protein</fullName>
    </submittedName>
</protein>
<evidence type="ECO:0000256" key="10">
    <source>
        <dbReference type="SAM" id="MobiDB-lite"/>
    </source>
</evidence>
<feature type="compositionally biased region" description="Polar residues" evidence="10">
    <location>
        <begin position="1136"/>
        <end position="1149"/>
    </location>
</feature>
<evidence type="ECO:0000256" key="4">
    <source>
        <dbReference type="ARBA" id="ARBA00022786"/>
    </source>
</evidence>
<dbReference type="Pfam" id="PF07524">
    <property type="entry name" value="Bromo_TP"/>
    <property type="match status" value="1"/>
</dbReference>
<evidence type="ECO:0000313" key="13">
    <source>
        <dbReference type="EMBL" id="CAF1060976.1"/>
    </source>
</evidence>
<dbReference type="SMART" id="SM00249">
    <property type="entry name" value="PHD"/>
    <property type="match status" value="1"/>
</dbReference>
<dbReference type="InterPro" id="IPR032675">
    <property type="entry name" value="LRR_dom_sf"/>
</dbReference>
<keyword evidence="4" id="KW-0833">Ubl conjugation pathway</keyword>
<dbReference type="Gene3D" id="3.80.10.10">
    <property type="entry name" value="Ribonuclease Inhibitor"/>
    <property type="match status" value="2"/>
</dbReference>
<dbReference type="InterPro" id="IPR013083">
    <property type="entry name" value="Znf_RING/FYVE/PHD"/>
</dbReference>
<feature type="compositionally biased region" description="Low complexity" evidence="10">
    <location>
        <begin position="793"/>
        <end position="814"/>
    </location>
</feature>
<dbReference type="GO" id="GO:0005669">
    <property type="term" value="C:transcription factor TFIID complex"/>
    <property type="evidence" value="ECO:0007669"/>
    <property type="project" value="TreeGrafter"/>
</dbReference>
<name>A0A814L6Q9_ADIRI</name>
<evidence type="ECO:0000256" key="3">
    <source>
        <dbReference type="ARBA" id="ARBA00022771"/>
    </source>
</evidence>
<keyword evidence="8" id="KW-0539">Nucleus</keyword>
<keyword evidence="3 9" id="KW-0863">Zinc-finger</keyword>
<dbReference type="SUPFAM" id="SSF52047">
    <property type="entry name" value="RNI-like"/>
    <property type="match status" value="1"/>
</dbReference>
<evidence type="ECO:0000256" key="8">
    <source>
        <dbReference type="ARBA" id="ARBA00023242"/>
    </source>
</evidence>
<dbReference type="GO" id="GO:0008270">
    <property type="term" value="F:zinc ion binding"/>
    <property type="evidence" value="ECO:0007669"/>
    <property type="project" value="UniProtKB-KW"/>
</dbReference>
<feature type="compositionally biased region" description="Low complexity" evidence="10">
    <location>
        <begin position="1309"/>
        <end position="1325"/>
    </location>
</feature>
<feature type="compositionally biased region" description="Basic and acidic residues" evidence="10">
    <location>
        <begin position="1017"/>
        <end position="1037"/>
    </location>
</feature>
<dbReference type="PROSITE" id="PS01359">
    <property type="entry name" value="ZF_PHD_1"/>
    <property type="match status" value="1"/>
</dbReference>
<proteinExistence type="predicted"/>
<feature type="compositionally biased region" description="Polar residues" evidence="10">
    <location>
        <begin position="982"/>
        <end position="999"/>
    </location>
</feature>
<feature type="compositionally biased region" description="Basic and acidic residues" evidence="10">
    <location>
        <begin position="760"/>
        <end position="775"/>
    </location>
</feature>
<evidence type="ECO:0000259" key="11">
    <source>
        <dbReference type="PROSITE" id="PS50016"/>
    </source>
</evidence>
<feature type="compositionally biased region" description="Polar residues" evidence="10">
    <location>
        <begin position="1116"/>
        <end position="1127"/>
    </location>
</feature>
<dbReference type="Gene3D" id="3.30.40.10">
    <property type="entry name" value="Zinc/RING finger domain, C3HC4 (zinc finger)"/>
    <property type="match status" value="1"/>
</dbReference>
<reference evidence="13" key="1">
    <citation type="submission" date="2021-02" db="EMBL/GenBank/DDBJ databases">
        <authorList>
            <person name="Nowell W R."/>
        </authorList>
    </citation>
    <scope>NUCLEOTIDE SEQUENCE</scope>
</reference>
<dbReference type="PROSITE" id="PS50016">
    <property type="entry name" value="ZF_PHD_2"/>
    <property type="match status" value="1"/>
</dbReference>
<dbReference type="InterPro" id="IPR019787">
    <property type="entry name" value="Znf_PHD-finger"/>
</dbReference>
<feature type="domain" description="PHD-type" evidence="11">
    <location>
        <begin position="1230"/>
        <end position="1281"/>
    </location>
</feature>
<dbReference type="PANTHER" id="PTHR46452">
    <property type="entry name" value="TRANSCRIPTION INITIATION FACTOR TFIID SUBUNIT 3"/>
    <property type="match status" value="1"/>
</dbReference>
<dbReference type="InterPro" id="IPR006553">
    <property type="entry name" value="Leu-rich_rpt_Cys-con_subtyp"/>
</dbReference>
<evidence type="ECO:0000256" key="6">
    <source>
        <dbReference type="ARBA" id="ARBA00023015"/>
    </source>
</evidence>
<dbReference type="InterPro" id="IPR001965">
    <property type="entry name" value="Znf_PHD"/>
</dbReference>
<dbReference type="GO" id="GO:0046982">
    <property type="term" value="F:protein heterodimerization activity"/>
    <property type="evidence" value="ECO:0007669"/>
    <property type="project" value="InterPro"/>
</dbReference>
<dbReference type="SUPFAM" id="SSF81383">
    <property type="entry name" value="F-box domain"/>
    <property type="match status" value="1"/>
</dbReference>
<keyword evidence="14" id="KW-1185">Reference proteome</keyword>
<dbReference type="Pfam" id="PF00628">
    <property type="entry name" value="PHD"/>
    <property type="match status" value="1"/>
</dbReference>
<feature type="region of interest" description="Disordered" evidence="10">
    <location>
        <begin position="760"/>
        <end position="822"/>
    </location>
</feature>
<comment type="subcellular location">
    <subcellularLocation>
        <location evidence="1">Nucleus</location>
    </subcellularLocation>
</comment>
<dbReference type="PANTHER" id="PTHR46452:SF1">
    <property type="entry name" value="TRANSCRIPTION INITIATION FACTOR TFIID SUBUNIT 3"/>
    <property type="match status" value="1"/>
</dbReference>
<dbReference type="InterPro" id="IPR001810">
    <property type="entry name" value="F-box_dom"/>
</dbReference>
<gene>
    <name evidence="13" type="ORF">XAT740_LOCUS16281</name>
</gene>
<dbReference type="Gene3D" id="1.20.1280.50">
    <property type="match status" value="1"/>
</dbReference>
<dbReference type="Proteomes" id="UP000663828">
    <property type="component" value="Unassembled WGS sequence"/>
</dbReference>
<feature type="region of interest" description="Disordered" evidence="10">
    <location>
        <begin position="1115"/>
        <end position="1177"/>
    </location>
</feature>
<feature type="domain" description="F-box" evidence="12">
    <location>
        <begin position="243"/>
        <end position="291"/>
    </location>
</feature>
<keyword evidence="5" id="KW-0862">Zinc</keyword>
<feature type="region of interest" description="Disordered" evidence="10">
    <location>
        <begin position="978"/>
        <end position="1068"/>
    </location>
</feature>
<feature type="compositionally biased region" description="Basic residues" evidence="10">
    <location>
        <begin position="1007"/>
        <end position="1016"/>
    </location>
</feature>
<evidence type="ECO:0000313" key="14">
    <source>
        <dbReference type="Proteomes" id="UP000663828"/>
    </source>
</evidence>
<sequence>MAPIVLEDLNVFTFAHSRMRKLMNCCTLKVGHTDFTSLNDFEQLLIRLQRTFTEFMAHEEIENHFVMRKLKKKMKQQSTNDDTDVICNCHKVDRFTPLMSLFRDGYAFIRRENADRVSYGVKLHKAMMRFYEDFVPHMHEEENDIQPLLSKHFTEIELKIMRIEVIKMTLQKRENSGNNLVPQIERPLKIYIISYEQLITINHFSDKILQNIMKYLSNQQIKQSCLLVNKQWNQSALEVLQNRCPISQIPNEILLRLFTFYLNPLDLLISSIRVNKRWKTIIKDKTIWKIVNPINWAKGIWNSNVPSEDLQIDEEENFILKHNENRILTGFVKYFLPDYGFAIENLILYGSLTINDNIARKIFDLCPNLKHLNLGMTKVTSKAFIHSRWINSLKSLILEGCELIDDNLFIYLISSMNILLNTNQLTIEDKQECLVEHDCSKENSLKKCLLCKQIPSTYFHNFQIETLNFSGCYQITDYGLNLLITNNCLKSLKYLDLSGCNQITSECISLLINSSEHFPIENLYLCDNIQSSAIRMSLNYTRELLKISLSQLCDRIGFDSTTEITMDILIDVCEREFVKLMKQTSNLLQLTDRSQVNFFDILSILMDNQQENLHSFSDYMKHFQSLPFSKPILQFPFQKKTQFYLRIPPKDSAQVLERDSNQTTDYIYDWLPLFPDQETPEQTTTNHIDTTFGTNLDHDQEKKIDKNDSHHPLTLFSFLSKNGDETSVVPVGKRPNRALPSILYRPRRIIEMEAAISAEKAKKEQMEKENNDKDQQQGPPLPIRLTIPKPNPTTSTTTITTTLTTTTSTTTSTTEKISQSIKKSLTTPSIDGILMKKSSTNLSLNTNPLINNSTKKTLISPPLNQFNESSHSQPNPSTTIAETHTEKSNDVALDLTKPSSISSTQSAIKLPTLKLNIKNVNNNNNSKVNLKIRTSSVPLFGGNNELTSQISPSFTIPNEIHSNPIESSINVNLTMNEKKSTTEISDPTNRVEQISTDNFLRNEEDKKKKKKKKKKHHEQETKEEKKVKIEQENRNNDQEQSNNTMEIPPILSIPNETIPPPPSQSNSGAIRLKIKLGKPTIPTEESSVPTNFNDNIQPILPEKKPDSLVLKLPLGSKSSINRTPQRQKSTKLKRLTSGNVSNPIVSHSDNPFHEDNTNSIDDLPLGERTSPNKPISTNIGLHLTETLSSTPIKKKSITIKKKSNPKKVNNIVGVAVIEERRINHDSQEKIWICPSCNIADNGQEPMIQCDLCDDWYHWECVGIAEEPPESIPWFCPKCHRSNSSTASAQNIKPSASSKAKRKRASVLYQQKQQQQQQQTQQYPLI</sequence>
<evidence type="ECO:0000256" key="5">
    <source>
        <dbReference type="ARBA" id="ARBA00022833"/>
    </source>
</evidence>
<evidence type="ECO:0000256" key="1">
    <source>
        <dbReference type="ARBA" id="ARBA00004123"/>
    </source>
</evidence>
<evidence type="ECO:0000256" key="9">
    <source>
        <dbReference type="PROSITE-ProRule" id="PRU00146"/>
    </source>
</evidence>
<comment type="caution">
    <text evidence="13">The sequence shown here is derived from an EMBL/GenBank/DDBJ whole genome shotgun (WGS) entry which is preliminary data.</text>
</comment>
<dbReference type="GO" id="GO:0045944">
    <property type="term" value="P:positive regulation of transcription by RNA polymerase II"/>
    <property type="evidence" value="ECO:0007669"/>
    <property type="project" value="TreeGrafter"/>
</dbReference>
<feature type="region of interest" description="Disordered" evidence="10">
    <location>
        <begin position="1282"/>
        <end position="1325"/>
    </location>
</feature>
<dbReference type="Gene3D" id="1.10.20.10">
    <property type="entry name" value="Histone, subunit A"/>
    <property type="match status" value="1"/>
</dbReference>
<dbReference type="CDD" id="cd15522">
    <property type="entry name" value="PHD_TAF3"/>
    <property type="match status" value="1"/>
</dbReference>
<dbReference type="SMART" id="SM00367">
    <property type="entry name" value="LRR_CC"/>
    <property type="match status" value="3"/>
</dbReference>
<dbReference type="SUPFAM" id="SSF57903">
    <property type="entry name" value="FYVE/PHD zinc finger"/>
    <property type="match status" value="1"/>
</dbReference>
<keyword evidence="7" id="KW-0804">Transcription</keyword>
<dbReference type="InterPro" id="IPR036047">
    <property type="entry name" value="F-box-like_dom_sf"/>
</dbReference>
<keyword evidence="6" id="KW-0805">Transcription regulation</keyword>
<evidence type="ECO:0000256" key="2">
    <source>
        <dbReference type="ARBA" id="ARBA00022723"/>
    </source>
</evidence>
<organism evidence="13 14">
    <name type="scientific">Adineta ricciae</name>
    <name type="common">Rotifer</name>
    <dbReference type="NCBI Taxonomy" id="249248"/>
    <lineage>
        <taxon>Eukaryota</taxon>
        <taxon>Metazoa</taxon>
        <taxon>Spiralia</taxon>
        <taxon>Gnathifera</taxon>
        <taxon>Rotifera</taxon>
        <taxon>Eurotatoria</taxon>
        <taxon>Bdelloidea</taxon>
        <taxon>Adinetida</taxon>
        <taxon>Adinetidae</taxon>
        <taxon>Adineta</taxon>
    </lineage>
</organism>
<dbReference type="InterPro" id="IPR006565">
    <property type="entry name" value="BTP"/>
</dbReference>
<dbReference type="PROSITE" id="PS50181">
    <property type="entry name" value="FBOX"/>
    <property type="match status" value="1"/>
</dbReference>
<dbReference type="Gene3D" id="1.20.120.520">
    <property type="entry name" value="nmb1532 protein domain like"/>
    <property type="match status" value="1"/>
</dbReference>